<gene>
    <name evidence="2" type="ORF">PR048_006668</name>
</gene>
<dbReference type="EMBL" id="JARBHB010000002">
    <property type="protein sequence ID" value="KAJ8894058.1"/>
    <property type="molecule type" value="Genomic_DNA"/>
</dbReference>
<organism evidence="2 3">
    <name type="scientific">Dryococelus australis</name>
    <dbReference type="NCBI Taxonomy" id="614101"/>
    <lineage>
        <taxon>Eukaryota</taxon>
        <taxon>Metazoa</taxon>
        <taxon>Ecdysozoa</taxon>
        <taxon>Arthropoda</taxon>
        <taxon>Hexapoda</taxon>
        <taxon>Insecta</taxon>
        <taxon>Pterygota</taxon>
        <taxon>Neoptera</taxon>
        <taxon>Polyneoptera</taxon>
        <taxon>Phasmatodea</taxon>
        <taxon>Verophasmatodea</taxon>
        <taxon>Anareolatae</taxon>
        <taxon>Phasmatidae</taxon>
        <taxon>Eurycanthinae</taxon>
        <taxon>Dryococelus</taxon>
    </lineage>
</organism>
<keyword evidence="3" id="KW-1185">Reference proteome</keyword>
<feature type="compositionally biased region" description="Polar residues" evidence="1">
    <location>
        <begin position="161"/>
        <end position="172"/>
    </location>
</feature>
<proteinExistence type="predicted"/>
<evidence type="ECO:0000313" key="3">
    <source>
        <dbReference type="Proteomes" id="UP001159363"/>
    </source>
</evidence>
<sequence length="172" mass="18931">MGKDMSPCVCVRQRQVPENYITDMNSKICMCAGIIEPNGLDLDHASETFGQFSTLVCIDATSEIVCCVRCHHDMHENCASSHEHSSFTCGFLACEMCFDRHTSPETALPRPDCCLGRECQGAPGKLGHPPPPPLLLETANYHLSMTTQVPMTPPSWRHLNKQQGSAANPSER</sequence>
<comment type="caution">
    <text evidence="2">The sequence shown here is derived from an EMBL/GenBank/DDBJ whole genome shotgun (WGS) entry which is preliminary data.</text>
</comment>
<accession>A0ABQ9IBN1</accession>
<evidence type="ECO:0000313" key="2">
    <source>
        <dbReference type="EMBL" id="KAJ8894058.1"/>
    </source>
</evidence>
<protein>
    <submittedName>
        <fullName evidence="2">Uncharacterized protein</fullName>
    </submittedName>
</protein>
<name>A0ABQ9IBN1_9NEOP</name>
<feature type="region of interest" description="Disordered" evidence="1">
    <location>
        <begin position="152"/>
        <end position="172"/>
    </location>
</feature>
<dbReference type="Proteomes" id="UP001159363">
    <property type="component" value="Chromosome 2"/>
</dbReference>
<evidence type="ECO:0000256" key="1">
    <source>
        <dbReference type="SAM" id="MobiDB-lite"/>
    </source>
</evidence>
<reference evidence="2 3" key="1">
    <citation type="submission" date="2023-02" db="EMBL/GenBank/DDBJ databases">
        <title>LHISI_Scaffold_Assembly.</title>
        <authorList>
            <person name="Stuart O.P."/>
            <person name="Cleave R."/>
            <person name="Magrath M.J.L."/>
            <person name="Mikheyev A.S."/>
        </authorList>
    </citation>
    <scope>NUCLEOTIDE SEQUENCE [LARGE SCALE GENOMIC DNA]</scope>
    <source>
        <strain evidence="2">Daus_M_001</strain>
        <tissue evidence="2">Leg muscle</tissue>
    </source>
</reference>